<feature type="compositionally biased region" description="Basic and acidic residues" evidence="1">
    <location>
        <begin position="364"/>
        <end position="398"/>
    </location>
</feature>
<reference evidence="3" key="2">
    <citation type="submission" date="2024-04" db="EMBL/GenBank/DDBJ databases">
        <authorList>
            <person name="Chen Y."/>
            <person name="Shah S."/>
            <person name="Dougan E. K."/>
            <person name="Thang M."/>
            <person name="Chan C."/>
        </authorList>
    </citation>
    <scope>NUCLEOTIDE SEQUENCE [LARGE SCALE GENOMIC DNA]</scope>
</reference>
<gene>
    <name evidence="2" type="ORF">C1SCF055_LOCUS13887</name>
</gene>
<evidence type="ECO:0000313" key="4">
    <source>
        <dbReference type="Proteomes" id="UP001152797"/>
    </source>
</evidence>
<dbReference type="AlphaFoldDB" id="A0A9P1C9E7"/>
<sequence length="632" mass="69187">MEPKRYPMDSPEMYLPAPPRPHFQRSLQAEVPAFQAHAAGPNTMAGKTLSDLIYEKLKSQAPGPGPSQAEVADGPGTDGMEQTETMEASKEGDSDPLARGVVGQDAPECQAEEELQESQMPVEPVQQLEERHDHEDYEPAKIEKEIEVPTDEPGPVDPVDPVVQDPVSYPTLAGPAEAVGESVDDAQLPADTEGQVEEVEAPAPGLGDEPHLTDLKQSSATSEQEPKESCVYPASSMLQMRLTMPSKGECLGFKVTHVKDVLPKREEVTKRERGERGAKAEKKKKSQAVETDVTCLTVKSLKSVLFQALSSQNRLEKRGEFKIARVKTLRAMDVLLEQMRDGVRGHIEPQAARSIQKQWRLHKRQVESKKRQAKREAEGKAHKEELRETMKKLAEQRQQEQTQPVKAKPQGPARHLAVALSQVAASSSTSPLVDVSSSDDEALGKAEPDPEAAPGLVPQEEGKADGKILMELLSPKGPRDEARKSDDEADGLSKRMEPQQLTEGRLEGKAILEQIVPPLVESPLPARFFGELETLPIPTRASASAASAGSECGSALSDEREQHRELLRAQMRALAEARQVEEAKSKRRLAIKQLRQKVGPRPADQTLHGLLSRCDGDVNRAATAFWNGLPYA</sequence>
<feature type="region of interest" description="Disordered" evidence="1">
    <location>
        <begin position="1"/>
        <end position="22"/>
    </location>
</feature>
<feature type="compositionally biased region" description="Basic and acidic residues" evidence="1">
    <location>
        <begin position="128"/>
        <end position="147"/>
    </location>
</feature>
<proteinExistence type="predicted"/>
<protein>
    <submittedName>
        <fullName evidence="2">Uncharacterized protein</fullName>
    </submittedName>
</protein>
<evidence type="ECO:0000256" key="1">
    <source>
        <dbReference type="SAM" id="MobiDB-lite"/>
    </source>
</evidence>
<evidence type="ECO:0000313" key="2">
    <source>
        <dbReference type="EMBL" id="CAI3986543.1"/>
    </source>
</evidence>
<keyword evidence="4" id="KW-1185">Reference proteome</keyword>
<feature type="compositionally biased region" description="Basic and acidic residues" evidence="1">
    <location>
        <begin position="477"/>
        <end position="497"/>
    </location>
</feature>
<evidence type="ECO:0000313" key="3">
    <source>
        <dbReference type="EMBL" id="CAL1139918.1"/>
    </source>
</evidence>
<reference evidence="2" key="1">
    <citation type="submission" date="2022-10" db="EMBL/GenBank/DDBJ databases">
        <authorList>
            <person name="Chen Y."/>
            <person name="Dougan E. K."/>
            <person name="Chan C."/>
            <person name="Rhodes N."/>
            <person name="Thang M."/>
        </authorList>
    </citation>
    <scope>NUCLEOTIDE SEQUENCE</scope>
</reference>
<feature type="region of interest" description="Disordered" evidence="1">
    <location>
        <begin position="266"/>
        <end position="288"/>
    </location>
</feature>
<accession>A0A9P1C9E7</accession>
<comment type="caution">
    <text evidence="2">The sequence shown here is derived from an EMBL/GenBank/DDBJ whole genome shotgun (WGS) entry which is preliminary data.</text>
</comment>
<dbReference type="EMBL" id="CAMXCT010001090">
    <property type="protein sequence ID" value="CAI3986543.1"/>
    <property type="molecule type" value="Genomic_DNA"/>
</dbReference>
<dbReference type="Proteomes" id="UP001152797">
    <property type="component" value="Unassembled WGS sequence"/>
</dbReference>
<feature type="region of interest" description="Disordered" evidence="1">
    <location>
        <begin position="55"/>
        <end position="230"/>
    </location>
</feature>
<feature type="compositionally biased region" description="Low complexity" evidence="1">
    <location>
        <begin position="151"/>
        <end position="167"/>
    </location>
</feature>
<feature type="region of interest" description="Disordered" evidence="1">
    <location>
        <begin position="361"/>
        <end position="503"/>
    </location>
</feature>
<dbReference type="EMBL" id="CAMXCT030001090">
    <property type="protein sequence ID" value="CAL4773855.1"/>
    <property type="molecule type" value="Genomic_DNA"/>
</dbReference>
<organism evidence="2">
    <name type="scientific">Cladocopium goreaui</name>
    <dbReference type="NCBI Taxonomy" id="2562237"/>
    <lineage>
        <taxon>Eukaryota</taxon>
        <taxon>Sar</taxon>
        <taxon>Alveolata</taxon>
        <taxon>Dinophyceae</taxon>
        <taxon>Suessiales</taxon>
        <taxon>Symbiodiniaceae</taxon>
        <taxon>Cladocopium</taxon>
    </lineage>
</organism>
<feature type="compositionally biased region" description="Basic and acidic residues" evidence="1">
    <location>
        <begin position="266"/>
        <end position="280"/>
    </location>
</feature>
<feature type="compositionally biased region" description="Low complexity" evidence="1">
    <location>
        <begin position="416"/>
        <end position="436"/>
    </location>
</feature>
<dbReference type="EMBL" id="CAMXCT020001090">
    <property type="protein sequence ID" value="CAL1139918.1"/>
    <property type="molecule type" value="Genomic_DNA"/>
</dbReference>
<name>A0A9P1C9E7_9DINO</name>